<dbReference type="Proteomes" id="UP000348942">
    <property type="component" value="Chromosome 1"/>
</dbReference>
<keyword evidence="7 14" id="KW-0812">Transmembrane</keyword>
<dbReference type="FunFam" id="3.30.565.10:FF:000011">
    <property type="entry name" value="Sensor histidine kinase CpxA"/>
    <property type="match status" value="1"/>
</dbReference>
<evidence type="ECO:0000259" key="15">
    <source>
        <dbReference type="PROSITE" id="PS50109"/>
    </source>
</evidence>
<dbReference type="Gene3D" id="1.10.287.130">
    <property type="match status" value="1"/>
</dbReference>
<dbReference type="GO" id="GO:0000155">
    <property type="term" value="F:phosphorelay sensor kinase activity"/>
    <property type="evidence" value="ECO:0007669"/>
    <property type="project" value="InterPro"/>
</dbReference>
<dbReference type="GO" id="GO:0016787">
    <property type="term" value="F:hydrolase activity"/>
    <property type="evidence" value="ECO:0007669"/>
    <property type="project" value="UniProtKB-KW"/>
</dbReference>
<keyword evidence="8" id="KW-0547">Nucleotide-binding</keyword>
<dbReference type="PROSITE" id="PS50885">
    <property type="entry name" value="HAMP"/>
    <property type="match status" value="1"/>
</dbReference>
<keyword evidence="4" id="KW-1003">Cell membrane</keyword>
<evidence type="ECO:0000256" key="7">
    <source>
        <dbReference type="ARBA" id="ARBA00022692"/>
    </source>
</evidence>
<evidence type="ECO:0000256" key="3">
    <source>
        <dbReference type="ARBA" id="ARBA00012438"/>
    </source>
</evidence>
<keyword evidence="5" id="KW-0597">Phosphoprotein</keyword>
<dbReference type="AlphaFoldDB" id="A0A5Q0TK48"/>
<dbReference type="PRINTS" id="PR00344">
    <property type="entry name" value="BCTRLSENSOR"/>
</dbReference>
<dbReference type="InterPro" id="IPR003661">
    <property type="entry name" value="HisK_dim/P_dom"/>
</dbReference>
<dbReference type="Pfam" id="PF16527">
    <property type="entry name" value="CpxA_peri"/>
    <property type="match status" value="1"/>
</dbReference>
<evidence type="ECO:0000256" key="1">
    <source>
        <dbReference type="ARBA" id="ARBA00000085"/>
    </source>
</evidence>
<comment type="catalytic activity">
    <reaction evidence="1">
        <text>ATP + protein L-histidine = ADP + protein N-phospho-L-histidine.</text>
        <dbReference type="EC" id="2.7.13.3"/>
    </reaction>
</comment>
<dbReference type="InterPro" id="IPR004358">
    <property type="entry name" value="Sig_transdc_His_kin-like_C"/>
</dbReference>
<comment type="subcellular location">
    <subcellularLocation>
        <location evidence="2">Cell membrane</location>
        <topology evidence="2">Multi-pass membrane protein</topology>
    </subcellularLocation>
</comment>
<dbReference type="SMART" id="SM00387">
    <property type="entry name" value="HATPase_c"/>
    <property type="match status" value="1"/>
</dbReference>
<name>A0A5Q0TK48_9VIBR</name>
<dbReference type="InterPro" id="IPR032404">
    <property type="entry name" value="CpxA_peri"/>
</dbReference>
<keyword evidence="18" id="KW-1185">Reference proteome</keyword>
<keyword evidence="17" id="KW-0378">Hydrolase</keyword>
<evidence type="ECO:0000256" key="4">
    <source>
        <dbReference type="ARBA" id="ARBA00022475"/>
    </source>
</evidence>
<dbReference type="NCBIfam" id="NF007007">
    <property type="entry name" value="PRK09470.1"/>
    <property type="match status" value="1"/>
</dbReference>
<dbReference type="InterPro" id="IPR038515">
    <property type="entry name" value="CpxA_peri_sf"/>
</dbReference>
<dbReference type="GO" id="GO:0005524">
    <property type="term" value="F:ATP binding"/>
    <property type="evidence" value="ECO:0007669"/>
    <property type="project" value="UniProtKB-KW"/>
</dbReference>
<evidence type="ECO:0000256" key="8">
    <source>
        <dbReference type="ARBA" id="ARBA00022741"/>
    </source>
</evidence>
<proteinExistence type="predicted"/>
<dbReference type="Gene3D" id="3.30.565.10">
    <property type="entry name" value="Histidine kinase-like ATPase, C-terminal domain"/>
    <property type="match status" value="1"/>
</dbReference>
<dbReference type="Gene3D" id="3.30.450.210">
    <property type="entry name" value="Two-component sensor protein CpxA, periplasmic domain"/>
    <property type="match status" value="1"/>
</dbReference>
<evidence type="ECO:0000256" key="11">
    <source>
        <dbReference type="ARBA" id="ARBA00022989"/>
    </source>
</evidence>
<evidence type="ECO:0000256" key="2">
    <source>
        <dbReference type="ARBA" id="ARBA00004651"/>
    </source>
</evidence>
<dbReference type="InterPro" id="IPR058125">
    <property type="entry name" value="CpxA"/>
</dbReference>
<keyword evidence="6" id="KW-0808">Transferase</keyword>
<gene>
    <name evidence="17" type="primary">cpxA</name>
    <name evidence="17" type="ORF">GFB47_10985</name>
</gene>
<reference evidence="17 18" key="1">
    <citation type="submission" date="2019-10" db="EMBL/GenBank/DDBJ databases">
        <title>Vibrio sp. nov., isolated from Coralline algae surface.</title>
        <authorList>
            <person name="Geng Y."/>
            <person name="Zhang X."/>
        </authorList>
    </citation>
    <scope>NUCLEOTIDE SEQUENCE [LARGE SCALE GENOMIC DNA]</scope>
    <source>
        <strain evidence="17 18">SM1977</strain>
    </source>
</reference>
<dbReference type="InterPro" id="IPR005467">
    <property type="entry name" value="His_kinase_dom"/>
</dbReference>
<evidence type="ECO:0000313" key="17">
    <source>
        <dbReference type="EMBL" id="QGA65869.1"/>
    </source>
</evidence>
<dbReference type="Pfam" id="PF00672">
    <property type="entry name" value="HAMP"/>
    <property type="match status" value="1"/>
</dbReference>
<dbReference type="InterPro" id="IPR036890">
    <property type="entry name" value="HATPase_C_sf"/>
</dbReference>
<dbReference type="PROSITE" id="PS50109">
    <property type="entry name" value="HIS_KIN"/>
    <property type="match status" value="1"/>
</dbReference>
<dbReference type="PANTHER" id="PTHR45528">
    <property type="entry name" value="SENSOR HISTIDINE KINASE CPXA"/>
    <property type="match status" value="1"/>
</dbReference>
<dbReference type="InterPro" id="IPR036097">
    <property type="entry name" value="HisK_dim/P_sf"/>
</dbReference>
<keyword evidence="9 17" id="KW-0418">Kinase</keyword>
<keyword evidence="10" id="KW-0067">ATP-binding</keyword>
<dbReference type="Pfam" id="PF00512">
    <property type="entry name" value="HisKA"/>
    <property type="match status" value="1"/>
</dbReference>
<evidence type="ECO:0000256" key="6">
    <source>
        <dbReference type="ARBA" id="ARBA00022679"/>
    </source>
</evidence>
<dbReference type="RefSeq" id="WP_153448007.1">
    <property type="nucleotide sequence ID" value="NZ_CP045699.1"/>
</dbReference>
<dbReference type="PANTHER" id="PTHR45528:SF1">
    <property type="entry name" value="SENSOR HISTIDINE KINASE CPXA"/>
    <property type="match status" value="1"/>
</dbReference>
<evidence type="ECO:0000259" key="16">
    <source>
        <dbReference type="PROSITE" id="PS50885"/>
    </source>
</evidence>
<evidence type="ECO:0000256" key="13">
    <source>
        <dbReference type="ARBA" id="ARBA00023136"/>
    </source>
</evidence>
<protein>
    <recommendedName>
        <fullName evidence="3">histidine kinase</fullName>
        <ecNumber evidence="3">2.7.13.3</ecNumber>
    </recommendedName>
</protein>
<dbReference type="CDD" id="cd00082">
    <property type="entry name" value="HisKA"/>
    <property type="match status" value="1"/>
</dbReference>
<evidence type="ECO:0000256" key="5">
    <source>
        <dbReference type="ARBA" id="ARBA00022553"/>
    </source>
</evidence>
<keyword evidence="11 14" id="KW-1133">Transmembrane helix</keyword>
<feature type="transmembrane region" description="Helical" evidence="14">
    <location>
        <begin position="12"/>
        <end position="31"/>
    </location>
</feature>
<evidence type="ECO:0000256" key="12">
    <source>
        <dbReference type="ARBA" id="ARBA00023012"/>
    </source>
</evidence>
<dbReference type="Pfam" id="PF02518">
    <property type="entry name" value="HATPase_c"/>
    <property type="match status" value="1"/>
</dbReference>
<dbReference type="SUPFAM" id="SSF47384">
    <property type="entry name" value="Homodimeric domain of signal transducing histidine kinase"/>
    <property type="match status" value="1"/>
</dbReference>
<dbReference type="InterPro" id="IPR050398">
    <property type="entry name" value="HssS/ArlS-like"/>
</dbReference>
<accession>A0A5Q0TK48</accession>
<feature type="domain" description="HAMP" evidence="16">
    <location>
        <begin position="185"/>
        <end position="238"/>
    </location>
</feature>
<feature type="transmembrane region" description="Helical" evidence="14">
    <location>
        <begin position="128"/>
        <end position="147"/>
    </location>
</feature>
<evidence type="ECO:0000256" key="14">
    <source>
        <dbReference type="SAM" id="Phobius"/>
    </source>
</evidence>
<organism evidence="17 18">
    <name type="scientific">Vibrio algicola</name>
    <dbReference type="NCBI Taxonomy" id="2662262"/>
    <lineage>
        <taxon>Bacteria</taxon>
        <taxon>Pseudomonadati</taxon>
        <taxon>Pseudomonadota</taxon>
        <taxon>Gammaproteobacteria</taxon>
        <taxon>Vibrionales</taxon>
        <taxon>Vibrionaceae</taxon>
        <taxon>Vibrio</taxon>
    </lineage>
</organism>
<dbReference type="InterPro" id="IPR003660">
    <property type="entry name" value="HAMP_dom"/>
</dbReference>
<keyword evidence="12" id="KW-0902">Two-component regulatory system</keyword>
<dbReference type="GO" id="GO:0005886">
    <property type="term" value="C:plasma membrane"/>
    <property type="evidence" value="ECO:0007669"/>
    <property type="project" value="UniProtKB-SubCell"/>
</dbReference>
<dbReference type="SMART" id="SM00304">
    <property type="entry name" value="HAMP"/>
    <property type="match status" value="1"/>
</dbReference>
<feature type="transmembrane region" description="Helical" evidence="14">
    <location>
        <begin position="167"/>
        <end position="187"/>
    </location>
</feature>
<dbReference type="CDD" id="cd06225">
    <property type="entry name" value="HAMP"/>
    <property type="match status" value="1"/>
</dbReference>
<feature type="domain" description="Histidine kinase" evidence="15">
    <location>
        <begin position="246"/>
        <end position="455"/>
    </location>
</feature>
<dbReference type="EMBL" id="CP045699">
    <property type="protein sequence ID" value="QGA65869.1"/>
    <property type="molecule type" value="Genomic_DNA"/>
</dbReference>
<evidence type="ECO:0000313" key="18">
    <source>
        <dbReference type="Proteomes" id="UP000348942"/>
    </source>
</evidence>
<evidence type="ECO:0000256" key="10">
    <source>
        <dbReference type="ARBA" id="ARBA00022840"/>
    </source>
</evidence>
<dbReference type="SMART" id="SM00388">
    <property type="entry name" value="HisKA"/>
    <property type="match status" value="1"/>
</dbReference>
<dbReference type="EC" id="2.7.13.3" evidence="3"/>
<keyword evidence="13 14" id="KW-0472">Membrane</keyword>
<sequence>MKLPKISSLYGRIFAIFWLTMLLVVIAILTVSNLDPRQLHDIPEQPLARLQQHAQSITKKFESAPSLMKAIHEIDHQYDRDKQIDFYFAKSNADWVPAIRSDRKKALNNFITLSDIAGKPQQRLYNRLMVAGPIPVVIAHTPLKMFVTIRWHRPPPFLLQILDRPVQLLLAVMLTSTPLLLWLAWALSRPAMRLEKAAQKVALGQLEVDPKLEKGPTEFKQAGASFNQMVLSINNMIQGQQRLLSDISHELRSPLTRLRMANALATRKQGESAELTRIDTEAERLESMINALLELSRKQADTHEVRQHLLANELWQEMVNDAQFEAEQMGKKLHSNSVPTCYLTGTPYLLTSAIENVVRNAIKYSHQQIWLNFSYHQDHIRIVIEDDGEGVDELELEAIFRPFYRVSTARDRDSGGAGLGLAITSSAVHQHNGTIQAAHSQRGGLGVTITLPINA</sequence>
<dbReference type="InterPro" id="IPR003594">
    <property type="entry name" value="HATPase_dom"/>
</dbReference>
<dbReference type="SUPFAM" id="SSF55874">
    <property type="entry name" value="ATPase domain of HSP90 chaperone/DNA topoisomerase II/histidine kinase"/>
    <property type="match status" value="1"/>
</dbReference>
<evidence type="ECO:0000256" key="9">
    <source>
        <dbReference type="ARBA" id="ARBA00022777"/>
    </source>
</evidence>